<dbReference type="Proteomes" id="UP000594042">
    <property type="component" value="Chromosome"/>
</dbReference>
<evidence type="ECO:0000256" key="1">
    <source>
        <dbReference type="SAM" id="SignalP"/>
    </source>
</evidence>
<reference evidence="4" key="1">
    <citation type="submission" date="2020-07" db="EMBL/GenBank/DDBJ databases">
        <title>Complete genome sequencing of Coprobacter sp. strain 2CBH44.</title>
        <authorList>
            <person name="Sakamoto M."/>
            <person name="Murakami T."/>
            <person name="Mori H."/>
        </authorList>
    </citation>
    <scope>NUCLEOTIDE SEQUENCE [LARGE SCALE GENOMIC DNA]</scope>
    <source>
        <strain evidence="4">2CBH44</strain>
    </source>
</reference>
<dbReference type="InterPro" id="IPR026444">
    <property type="entry name" value="Secre_tail"/>
</dbReference>
<gene>
    <name evidence="3" type="ORF">Cop2CBH44_23080</name>
</gene>
<accession>A0A7G1HW29</accession>
<sequence>MKRILCFILLLGIVSVFAANSQDIFYVDPMSENADDANLGTEQAPWFTFNSSKWTDGCTVILKSLYIVDGVTTVDKDNVTVKGLSKDDVYIIGYGDGEEEGACDRIFQVFDKNFTLKDVSLRNLMQPKPVSDTEKPKWEGMLFCNNGATLNLENVNIENVSLPGARGGAIFSEGTLNCKNVKFENCLAGLGAAIYVSGKGKVHCEECTFLNNSVADNFTLWKLGGAICSQTAEADINIDKCYFEGNNGDLSDPPTKGGAIYMFIYEGADSKLSISNSTFYKNVATLAGAIMIERQNDDGTGSIDFSSVNNTFIENRQLATNDMHGTAIKMPGYYAPGYGGTFKFINNTFFRNLPSDKAQASIAMNSWGQAELILLNNLVIDQGTDGEGKPVGWSWVFDELNGEYPFKSVTIKNNIFDDFGGGLGENSIRAALDNPDNNNTIFEETAQKATVKLAETLVFPEIGIPYLPIIDKESVAIDKGLDQYFIGSDNVIPANDVRGIAMVGSHKDLGAYEYNGEMLGVEKAEIGTKGVNAYPNPFKDIIVFNKEISLVSIFDTTGACVLVSEQVASVDVSALPSGFYIIRIVDNKGAVSVQKMQK</sequence>
<keyword evidence="1" id="KW-0732">Signal</keyword>
<organism evidence="3 4">
    <name type="scientific">Coprobacter secundus subsp. similis</name>
    <dbReference type="NCBI Taxonomy" id="2751153"/>
    <lineage>
        <taxon>Bacteria</taxon>
        <taxon>Pseudomonadati</taxon>
        <taxon>Bacteroidota</taxon>
        <taxon>Bacteroidia</taxon>
        <taxon>Bacteroidales</taxon>
        <taxon>Barnesiellaceae</taxon>
        <taxon>Coprobacter</taxon>
    </lineage>
</organism>
<dbReference type="KEGG" id="copr:Cop2CBH44_23080"/>
<feature type="chain" id="PRO_5028936434" description="Secretion system C-terminal sorting domain-containing protein" evidence="1">
    <location>
        <begin position="19"/>
        <end position="598"/>
    </location>
</feature>
<name>A0A7G1HW29_9BACT</name>
<dbReference type="PANTHER" id="PTHR11319:SF35">
    <property type="entry name" value="OUTER MEMBRANE PROTEIN PMPC-RELATED"/>
    <property type="match status" value="1"/>
</dbReference>
<keyword evidence="4" id="KW-1185">Reference proteome</keyword>
<evidence type="ECO:0000259" key="2">
    <source>
        <dbReference type="Pfam" id="PF18962"/>
    </source>
</evidence>
<evidence type="ECO:0000313" key="4">
    <source>
        <dbReference type="Proteomes" id="UP000594042"/>
    </source>
</evidence>
<proteinExistence type="predicted"/>
<dbReference type="EMBL" id="AP023322">
    <property type="protein sequence ID" value="BCI63955.1"/>
    <property type="molecule type" value="Genomic_DNA"/>
</dbReference>
<dbReference type="InterPro" id="IPR011050">
    <property type="entry name" value="Pectin_lyase_fold/virulence"/>
</dbReference>
<dbReference type="SUPFAM" id="SSF51126">
    <property type="entry name" value="Pectin lyase-like"/>
    <property type="match status" value="2"/>
</dbReference>
<protein>
    <recommendedName>
        <fullName evidence="2">Secretion system C-terminal sorting domain-containing protein</fullName>
    </recommendedName>
</protein>
<feature type="domain" description="Secretion system C-terminal sorting" evidence="2">
    <location>
        <begin position="534"/>
        <end position="595"/>
    </location>
</feature>
<feature type="signal peptide" evidence="1">
    <location>
        <begin position="1"/>
        <end position="18"/>
    </location>
</feature>
<dbReference type="Pfam" id="PF18962">
    <property type="entry name" value="Por_Secre_tail"/>
    <property type="match status" value="1"/>
</dbReference>
<dbReference type="RefSeq" id="WP_200754855.1">
    <property type="nucleotide sequence ID" value="NZ_AP023322.1"/>
</dbReference>
<dbReference type="AlphaFoldDB" id="A0A7G1HW29"/>
<dbReference type="PANTHER" id="PTHR11319">
    <property type="entry name" value="G PROTEIN-COUPLED RECEPTOR-RELATED"/>
    <property type="match status" value="1"/>
</dbReference>
<dbReference type="NCBIfam" id="TIGR04183">
    <property type="entry name" value="Por_Secre_tail"/>
    <property type="match status" value="1"/>
</dbReference>
<evidence type="ECO:0000313" key="3">
    <source>
        <dbReference type="EMBL" id="BCI63955.1"/>
    </source>
</evidence>